<sequence length="160" mass="18926">MQDLVQAYEEEKDARIKERILAVKLHLVDGKSEKEVSKMLNKGYSTIKLWIGKYKKEGLDGLRDKPRSGRPRKAEEGKIKQILEDQPQKYGIQEEYWTMRTFKIALQQQGIEYKKSRLYELVHELGYNLVKPRPTNVQAKKDMWDDFKIGRRGSLLSRRE</sequence>
<name>C3MUH6_SACI4</name>
<dbReference type="KEGG" id="sia:M1425_0326"/>
<dbReference type="EMBL" id="CP001400">
    <property type="protein sequence ID" value="ACP37210.1"/>
    <property type="molecule type" value="Genomic_DNA"/>
</dbReference>
<feature type="region of interest" description="Disordered" evidence="1">
    <location>
        <begin position="59"/>
        <end position="80"/>
    </location>
</feature>
<accession>C3MUH6</accession>
<dbReference type="AlphaFoldDB" id="C3MUH6"/>
<proteinExistence type="predicted"/>
<dbReference type="Pfam" id="PF13565">
    <property type="entry name" value="HTH_32"/>
    <property type="match status" value="1"/>
</dbReference>
<gene>
    <name evidence="2" type="ordered locus">M1425_0326</name>
</gene>
<evidence type="ECO:0000313" key="3">
    <source>
        <dbReference type="Proteomes" id="UP000001350"/>
    </source>
</evidence>
<evidence type="ECO:0000256" key="1">
    <source>
        <dbReference type="SAM" id="MobiDB-lite"/>
    </source>
</evidence>
<dbReference type="InterPro" id="IPR009057">
    <property type="entry name" value="Homeodomain-like_sf"/>
</dbReference>
<evidence type="ECO:0000313" key="2">
    <source>
        <dbReference type="EMBL" id="ACP37210.1"/>
    </source>
</evidence>
<dbReference type="Proteomes" id="UP000001350">
    <property type="component" value="Chromosome"/>
</dbReference>
<dbReference type="SUPFAM" id="SSF46689">
    <property type="entry name" value="Homeodomain-like"/>
    <property type="match status" value="1"/>
</dbReference>
<reference evidence="2 3" key="1">
    <citation type="journal article" date="2009" name="Proc. Natl. Acad. Sci. U.S.A.">
        <title>Biogeography of the Sulfolobus islandicus pan-genome.</title>
        <authorList>
            <person name="Reno M.L."/>
            <person name="Held N.L."/>
            <person name="Fields C.J."/>
            <person name="Burke P.V."/>
            <person name="Whitaker R.J."/>
        </authorList>
    </citation>
    <scope>NUCLEOTIDE SEQUENCE [LARGE SCALE GENOMIC DNA]</scope>
    <source>
        <strain evidence="3">M.14.25 / Kamchatka #1</strain>
    </source>
</reference>
<organism evidence="2 3">
    <name type="scientific">Saccharolobus islandicus (strain M.14.25 / Kamchatka #1)</name>
    <name type="common">Sulfolobus islandicus</name>
    <dbReference type="NCBI Taxonomy" id="427317"/>
    <lineage>
        <taxon>Archaea</taxon>
        <taxon>Thermoproteota</taxon>
        <taxon>Thermoprotei</taxon>
        <taxon>Sulfolobales</taxon>
        <taxon>Sulfolobaceae</taxon>
        <taxon>Saccharolobus</taxon>
    </lineage>
</organism>
<protein>
    <submittedName>
        <fullName evidence="2">ORF1 in transposon ISC1048</fullName>
    </submittedName>
</protein>
<dbReference type="HOGENOM" id="CLU_124929_0_0_2"/>